<dbReference type="GeneID" id="8862518"/>
<dbReference type="Proteomes" id="UP000006671">
    <property type="component" value="Unassembled WGS sequence"/>
</dbReference>
<feature type="repeat" description="ANK" evidence="1">
    <location>
        <begin position="141"/>
        <end position="173"/>
    </location>
</feature>
<dbReference type="AlphaFoldDB" id="D2W390"/>
<dbReference type="InterPro" id="IPR002110">
    <property type="entry name" value="Ankyrin_rpt"/>
</dbReference>
<dbReference type="RefSeq" id="XP_002669216.1">
    <property type="nucleotide sequence ID" value="XM_002669170.1"/>
</dbReference>
<evidence type="ECO:0000313" key="3">
    <source>
        <dbReference type="Proteomes" id="UP000006671"/>
    </source>
</evidence>
<dbReference type="OrthoDB" id="71307at2759"/>
<keyword evidence="3" id="KW-1185">Reference proteome</keyword>
<gene>
    <name evidence="2" type="ORF">NAEGRDRAFT_75861</name>
</gene>
<dbReference type="EMBL" id="GG738930">
    <property type="protein sequence ID" value="EFC36472.1"/>
    <property type="molecule type" value="Genomic_DNA"/>
</dbReference>
<proteinExistence type="predicted"/>
<accession>D2W390</accession>
<organism evidence="3">
    <name type="scientific">Naegleria gruberi</name>
    <name type="common">Amoeba</name>
    <dbReference type="NCBI Taxonomy" id="5762"/>
    <lineage>
        <taxon>Eukaryota</taxon>
        <taxon>Discoba</taxon>
        <taxon>Heterolobosea</taxon>
        <taxon>Tetramitia</taxon>
        <taxon>Eutetramitia</taxon>
        <taxon>Vahlkampfiidae</taxon>
        <taxon>Naegleria</taxon>
    </lineage>
</organism>
<dbReference type="InterPro" id="IPR036770">
    <property type="entry name" value="Ankyrin_rpt-contain_sf"/>
</dbReference>
<protein>
    <submittedName>
        <fullName evidence="2">Predicted protein</fullName>
    </submittedName>
</protein>
<name>D2W390_NAEGR</name>
<dbReference type="Gene3D" id="1.25.40.20">
    <property type="entry name" value="Ankyrin repeat-containing domain"/>
    <property type="match status" value="1"/>
</dbReference>
<sequence length="308" mass="36666">MSQRDVQHLLSLYIDHHLERLQKNDPLLINLFKLFKNSKICDDDDFNHSESVLVDSEWIIGQLERLVEEYGSCEFCSNEGFPQSWLWKVLCMNEKVDYNNERVIRDEERERKDSDLAKMGEWLLKNYKANANEIYTRDSWEAYHILYVCAKSGSLDKVRVLLKYGADVNHFSKLRYYHEKPISIAFRNEFLNVAKELCGGGYHELFEINWYELMDGFEYNCMEVVDREKSIEAYLDFFSVEYVKSENQIIPEVIQALDNFVNEYQDEQGNIIEEFNGKCNNLRKNSLMEKLKNQRNRLTDLVIICEEY</sequence>
<dbReference type="VEuPathDB" id="AmoebaDB:NAEGRDRAFT_75861"/>
<dbReference type="SUPFAM" id="SSF48403">
    <property type="entry name" value="Ankyrin repeat"/>
    <property type="match status" value="1"/>
</dbReference>
<dbReference type="PROSITE" id="PS50088">
    <property type="entry name" value="ANK_REPEAT"/>
    <property type="match status" value="1"/>
</dbReference>
<dbReference type="KEGG" id="ngr:NAEGRDRAFT_75861"/>
<dbReference type="InParanoid" id="D2W390"/>
<reference evidence="2 3" key="1">
    <citation type="journal article" date="2010" name="Cell">
        <title>The genome of Naegleria gruberi illuminates early eukaryotic versatility.</title>
        <authorList>
            <person name="Fritz-Laylin L.K."/>
            <person name="Prochnik S.E."/>
            <person name="Ginger M.L."/>
            <person name="Dacks J.B."/>
            <person name="Carpenter M.L."/>
            <person name="Field M.C."/>
            <person name="Kuo A."/>
            <person name="Paredez A."/>
            <person name="Chapman J."/>
            <person name="Pham J."/>
            <person name="Shu S."/>
            <person name="Neupane R."/>
            <person name="Cipriano M."/>
            <person name="Mancuso J."/>
            <person name="Tu H."/>
            <person name="Salamov A."/>
            <person name="Lindquist E."/>
            <person name="Shapiro H."/>
            <person name="Lucas S."/>
            <person name="Grigoriev I.V."/>
            <person name="Cande W.Z."/>
            <person name="Fulton C."/>
            <person name="Rokhsar D.S."/>
            <person name="Dawson S.C."/>
        </authorList>
    </citation>
    <scope>NUCLEOTIDE SEQUENCE [LARGE SCALE GENOMIC DNA]</scope>
    <source>
        <strain evidence="2 3">NEG-M</strain>
    </source>
</reference>
<evidence type="ECO:0000256" key="1">
    <source>
        <dbReference type="PROSITE-ProRule" id="PRU00023"/>
    </source>
</evidence>
<evidence type="ECO:0000313" key="2">
    <source>
        <dbReference type="EMBL" id="EFC36472.1"/>
    </source>
</evidence>
<keyword evidence="1" id="KW-0040">ANK repeat</keyword>